<dbReference type="Proteomes" id="UP000623608">
    <property type="component" value="Unassembled WGS sequence"/>
</dbReference>
<dbReference type="InterPro" id="IPR051791">
    <property type="entry name" value="Pra-immunoreactive"/>
</dbReference>
<evidence type="ECO:0000259" key="8">
    <source>
        <dbReference type="Pfam" id="PF06271"/>
    </source>
</evidence>
<accession>A0A919NPX3</accession>
<feature type="transmembrane region" description="Helical" evidence="7">
    <location>
        <begin position="45"/>
        <end position="66"/>
    </location>
</feature>
<evidence type="ECO:0000256" key="1">
    <source>
        <dbReference type="ARBA" id="ARBA00004651"/>
    </source>
</evidence>
<evidence type="ECO:0000256" key="3">
    <source>
        <dbReference type="ARBA" id="ARBA00022692"/>
    </source>
</evidence>
<evidence type="ECO:0000313" key="10">
    <source>
        <dbReference type="Proteomes" id="UP000623608"/>
    </source>
</evidence>
<organism evidence="9 10">
    <name type="scientific">Paractinoplanes tereljensis</name>
    <dbReference type="NCBI Taxonomy" id="571912"/>
    <lineage>
        <taxon>Bacteria</taxon>
        <taxon>Bacillati</taxon>
        <taxon>Actinomycetota</taxon>
        <taxon>Actinomycetes</taxon>
        <taxon>Micromonosporales</taxon>
        <taxon>Micromonosporaceae</taxon>
        <taxon>Paractinoplanes</taxon>
    </lineage>
</organism>
<keyword evidence="2" id="KW-1003">Cell membrane</keyword>
<evidence type="ECO:0000256" key="4">
    <source>
        <dbReference type="ARBA" id="ARBA00022989"/>
    </source>
</evidence>
<evidence type="ECO:0000256" key="5">
    <source>
        <dbReference type="ARBA" id="ARBA00023136"/>
    </source>
</evidence>
<evidence type="ECO:0000313" key="9">
    <source>
        <dbReference type="EMBL" id="GIF21911.1"/>
    </source>
</evidence>
<keyword evidence="5 7" id="KW-0472">Membrane</keyword>
<reference evidence="9" key="1">
    <citation type="submission" date="2021-01" db="EMBL/GenBank/DDBJ databases">
        <title>Whole genome shotgun sequence of Actinoplanes tereljensis NBRC 105297.</title>
        <authorList>
            <person name="Komaki H."/>
            <person name="Tamura T."/>
        </authorList>
    </citation>
    <scope>NUCLEOTIDE SEQUENCE</scope>
    <source>
        <strain evidence="9">NBRC 105297</strain>
    </source>
</reference>
<evidence type="ECO:0000256" key="7">
    <source>
        <dbReference type="SAM" id="Phobius"/>
    </source>
</evidence>
<comment type="caution">
    <text evidence="9">The sequence shown here is derived from an EMBL/GenBank/DDBJ whole genome shotgun (WGS) entry which is preliminary data.</text>
</comment>
<feature type="region of interest" description="Disordered" evidence="6">
    <location>
        <begin position="130"/>
        <end position="153"/>
    </location>
</feature>
<name>A0A919NPX3_9ACTN</name>
<sequence length="153" mass="16134">MSRTIAYVVDALVVSIAAAAVVTGLGMVASVVGNDARDLARAVTAAYFVVLPGLFTLYCAIFWALAGRTPGMAVAGLRVVGTGRRRLHWLSALVRAVLLAYFPIGALWLIVDRRHQAIHDKLARTLVVRAAGQPGPPGPPGGGARRVSRAQRN</sequence>
<dbReference type="PANTHER" id="PTHR36115:SF6">
    <property type="entry name" value="PROLINE-RICH ANTIGEN HOMOLOG"/>
    <property type="match status" value="1"/>
</dbReference>
<keyword evidence="3 7" id="KW-0812">Transmembrane</keyword>
<keyword evidence="4 7" id="KW-1133">Transmembrane helix</keyword>
<proteinExistence type="predicted"/>
<dbReference type="GO" id="GO:0005886">
    <property type="term" value="C:plasma membrane"/>
    <property type="evidence" value="ECO:0007669"/>
    <property type="project" value="UniProtKB-SubCell"/>
</dbReference>
<protein>
    <recommendedName>
        <fullName evidence="8">RDD domain-containing protein</fullName>
    </recommendedName>
</protein>
<evidence type="ECO:0000256" key="2">
    <source>
        <dbReference type="ARBA" id="ARBA00022475"/>
    </source>
</evidence>
<dbReference type="Pfam" id="PF06271">
    <property type="entry name" value="RDD"/>
    <property type="match status" value="1"/>
</dbReference>
<feature type="transmembrane region" description="Helical" evidence="7">
    <location>
        <begin position="12"/>
        <end position="33"/>
    </location>
</feature>
<dbReference type="PANTHER" id="PTHR36115">
    <property type="entry name" value="PROLINE-RICH ANTIGEN HOMOLOG-RELATED"/>
    <property type="match status" value="1"/>
</dbReference>
<keyword evidence="10" id="KW-1185">Reference proteome</keyword>
<dbReference type="AlphaFoldDB" id="A0A919NPX3"/>
<feature type="domain" description="RDD" evidence="8">
    <location>
        <begin position="1"/>
        <end position="123"/>
    </location>
</feature>
<evidence type="ECO:0000256" key="6">
    <source>
        <dbReference type="SAM" id="MobiDB-lite"/>
    </source>
</evidence>
<dbReference type="EMBL" id="BOMY01000033">
    <property type="protein sequence ID" value="GIF21911.1"/>
    <property type="molecule type" value="Genomic_DNA"/>
</dbReference>
<gene>
    <name evidence="9" type="ORF">Ate02nite_46410</name>
</gene>
<feature type="transmembrane region" description="Helical" evidence="7">
    <location>
        <begin position="86"/>
        <end position="111"/>
    </location>
</feature>
<comment type="subcellular location">
    <subcellularLocation>
        <location evidence="1">Cell membrane</location>
        <topology evidence="1">Multi-pass membrane protein</topology>
    </subcellularLocation>
</comment>
<dbReference type="InterPro" id="IPR010432">
    <property type="entry name" value="RDD"/>
</dbReference>